<keyword evidence="2" id="KW-0812">Transmembrane</keyword>
<dbReference type="InterPro" id="IPR003599">
    <property type="entry name" value="Ig_sub"/>
</dbReference>
<dbReference type="SMART" id="SM00409">
    <property type="entry name" value="IG"/>
    <property type="match status" value="3"/>
</dbReference>
<dbReference type="PROSITE" id="PS50835">
    <property type="entry name" value="IG_LIKE"/>
    <property type="match status" value="2"/>
</dbReference>
<feature type="domain" description="Ig-like" evidence="5">
    <location>
        <begin position="246"/>
        <end position="350"/>
    </location>
</feature>
<dbReference type="Pfam" id="PF07686">
    <property type="entry name" value="V-set"/>
    <property type="match status" value="3"/>
</dbReference>
<dbReference type="Proteomes" id="UP001501920">
    <property type="component" value="Chromosome 19"/>
</dbReference>
<evidence type="ECO:0000313" key="6">
    <source>
        <dbReference type="Ensembl" id="ENSPNAP00000020929.2"/>
    </source>
</evidence>
<dbReference type="PANTHER" id="PTHR11860">
    <property type="entry name" value="POLYMERIC-IMMUNOGLOBULIN RECEPTOR"/>
    <property type="match status" value="1"/>
</dbReference>
<dbReference type="Gene3D" id="2.60.40.10">
    <property type="entry name" value="Immunoglobulins"/>
    <property type="match status" value="3"/>
</dbReference>
<name>A0A3B4DDB4_PYGNA</name>
<evidence type="ECO:0000256" key="3">
    <source>
        <dbReference type="ARBA" id="ARBA00023136"/>
    </source>
</evidence>
<evidence type="ECO:0000256" key="4">
    <source>
        <dbReference type="SAM" id="SignalP"/>
    </source>
</evidence>
<feature type="chain" id="PRO_5043960695" description="Ig-like domain-containing protein" evidence="4">
    <location>
        <begin position="23"/>
        <end position="359"/>
    </location>
</feature>
<keyword evidence="3" id="KW-0472">Membrane</keyword>
<proteinExistence type="predicted"/>
<dbReference type="InterPro" id="IPR013106">
    <property type="entry name" value="Ig_V-set"/>
</dbReference>
<comment type="subcellular location">
    <subcellularLocation>
        <location evidence="1">Membrane</location>
    </subcellularLocation>
</comment>
<feature type="domain" description="Ig-like" evidence="5">
    <location>
        <begin position="127"/>
        <end position="224"/>
    </location>
</feature>
<reference evidence="6" key="3">
    <citation type="submission" date="2025-09" db="UniProtKB">
        <authorList>
            <consortium name="Ensembl"/>
        </authorList>
    </citation>
    <scope>IDENTIFICATION</scope>
</reference>
<dbReference type="InterPro" id="IPR036179">
    <property type="entry name" value="Ig-like_dom_sf"/>
</dbReference>
<dbReference type="Ensembl" id="ENSPNAT00000031820.2">
    <property type="protein sequence ID" value="ENSPNAP00000020929.2"/>
    <property type="gene ID" value="ENSPNAG00000017616.2"/>
</dbReference>
<dbReference type="STRING" id="42514.ENSPNAP00000020929"/>
<dbReference type="SUPFAM" id="SSF48726">
    <property type="entry name" value="Immunoglobulin"/>
    <property type="match status" value="3"/>
</dbReference>
<evidence type="ECO:0000256" key="2">
    <source>
        <dbReference type="ARBA" id="ARBA00022692"/>
    </source>
</evidence>
<dbReference type="InterPro" id="IPR007110">
    <property type="entry name" value="Ig-like_dom"/>
</dbReference>
<dbReference type="GeneTree" id="ENSGT00950000182977"/>
<evidence type="ECO:0000259" key="5">
    <source>
        <dbReference type="PROSITE" id="PS50835"/>
    </source>
</evidence>
<reference evidence="6 7" key="1">
    <citation type="submission" date="2020-10" db="EMBL/GenBank/DDBJ databases">
        <title>Pygocentrus nattereri (red-bellied piranha) genome, fPygNat1, primary haplotype.</title>
        <authorList>
            <person name="Myers G."/>
            <person name="Meyer A."/>
            <person name="Karagic N."/>
            <person name="Pippel M."/>
            <person name="Winkler S."/>
            <person name="Tracey A."/>
            <person name="Wood J."/>
            <person name="Formenti G."/>
            <person name="Howe K."/>
            <person name="Fedrigo O."/>
            <person name="Jarvis E.D."/>
        </authorList>
    </citation>
    <scope>NUCLEOTIDE SEQUENCE [LARGE SCALE GENOMIC DNA]</scope>
</reference>
<dbReference type="GO" id="GO:0005886">
    <property type="term" value="C:plasma membrane"/>
    <property type="evidence" value="ECO:0007669"/>
    <property type="project" value="TreeGrafter"/>
</dbReference>
<dbReference type="PANTHER" id="PTHR11860:SF87">
    <property type="entry name" value="CMRF35-LIKE MOLECULE 8"/>
    <property type="match status" value="1"/>
</dbReference>
<dbReference type="AlphaFoldDB" id="A0A3B4DDB4"/>
<dbReference type="GO" id="GO:0004888">
    <property type="term" value="F:transmembrane signaling receptor activity"/>
    <property type="evidence" value="ECO:0007669"/>
    <property type="project" value="TreeGrafter"/>
</dbReference>
<dbReference type="CDD" id="cd05716">
    <property type="entry name" value="IgV_pIgR_like"/>
    <property type="match status" value="1"/>
</dbReference>
<keyword evidence="4" id="KW-0732">Signal</keyword>
<reference evidence="6" key="2">
    <citation type="submission" date="2025-08" db="UniProtKB">
        <authorList>
            <consortium name="Ensembl"/>
        </authorList>
    </citation>
    <scope>IDENTIFICATION</scope>
</reference>
<feature type="signal peptide" evidence="4">
    <location>
        <begin position="1"/>
        <end position="22"/>
    </location>
</feature>
<sequence>MHFHSLMSSLILFVLLLCISDAESMRTLKNLAVKHGGSLTIPCFYEEQYKSDRKYWCKGWDWINCKTVAYTNTSGRTSVTDHPTLNMFTVELKSLQDSDSGYYWCAVEIGVSPDDKDHLYLTVSADPAVSVINSRVSGQEGGSVSVQCLYSAEYQTEQKQWCRFKDWGCFTVERTNTSQNSAVLVSDDEKGSVSVEMRGLQKSDAGWYWFNAGDVGVTVHLTVTERPSIVTTSLSSQETQESVNTPDSESLKTLKNLAVRHGGSLTIPCFYDEKYKSNLKYWCKGQEWLLCKIVAYTNTSGRTSVTDHPTQNMFTVELNSLQDSDSGYYWCAVEISDRSDDGDYVYLTVSSGKTSLCVK</sequence>
<evidence type="ECO:0000313" key="7">
    <source>
        <dbReference type="Proteomes" id="UP001501920"/>
    </source>
</evidence>
<keyword evidence="7" id="KW-1185">Reference proteome</keyword>
<accession>A0A3B4DDB4</accession>
<evidence type="ECO:0000256" key="1">
    <source>
        <dbReference type="ARBA" id="ARBA00004370"/>
    </source>
</evidence>
<dbReference type="InterPro" id="IPR013783">
    <property type="entry name" value="Ig-like_fold"/>
</dbReference>
<dbReference type="InterPro" id="IPR050671">
    <property type="entry name" value="CD300_family_receptors"/>
</dbReference>
<organism evidence="6 7">
    <name type="scientific">Pygocentrus nattereri</name>
    <name type="common">Red-bellied piranha</name>
    <dbReference type="NCBI Taxonomy" id="42514"/>
    <lineage>
        <taxon>Eukaryota</taxon>
        <taxon>Metazoa</taxon>
        <taxon>Chordata</taxon>
        <taxon>Craniata</taxon>
        <taxon>Vertebrata</taxon>
        <taxon>Euteleostomi</taxon>
        <taxon>Actinopterygii</taxon>
        <taxon>Neopterygii</taxon>
        <taxon>Teleostei</taxon>
        <taxon>Ostariophysi</taxon>
        <taxon>Characiformes</taxon>
        <taxon>Characoidei</taxon>
        <taxon>Pygocentrus</taxon>
    </lineage>
</organism>
<protein>
    <recommendedName>
        <fullName evidence="5">Ig-like domain-containing protein</fullName>
    </recommendedName>
</protein>